<dbReference type="Pfam" id="PF13641">
    <property type="entry name" value="Glyco_tranf_2_3"/>
    <property type="match status" value="1"/>
</dbReference>
<dbReference type="GO" id="GO:0006011">
    <property type="term" value="P:UDP-alpha-D-glucose metabolic process"/>
    <property type="evidence" value="ECO:0007669"/>
    <property type="project" value="InterPro"/>
</dbReference>
<feature type="domain" description="PilZ" evidence="10">
    <location>
        <begin position="486"/>
        <end position="580"/>
    </location>
</feature>
<dbReference type="OrthoDB" id="12233at2"/>
<dbReference type="InterPro" id="IPR029044">
    <property type="entry name" value="Nucleotide-diphossugar_trans"/>
</dbReference>
<dbReference type="Proteomes" id="UP000267841">
    <property type="component" value="Unassembled WGS sequence"/>
</dbReference>
<dbReference type="Gene3D" id="3.90.550.10">
    <property type="entry name" value="Spore Coat Polysaccharide Biosynthesis Protein SpsA, Chain A"/>
    <property type="match status" value="1"/>
</dbReference>
<accession>A0A497XP97</accession>
<dbReference type="SUPFAM" id="SSF53448">
    <property type="entry name" value="Nucleotide-diphospho-sugar transferases"/>
    <property type="match status" value="1"/>
</dbReference>
<dbReference type="EMBL" id="RCCJ01000001">
    <property type="protein sequence ID" value="RLJ70091.1"/>
    <property type="molecule type" value="Genomic_DNA"/>
</dbReference>
<evidence type="ECO:0000256" key="4">
    <source>
        <dbReference type="ARBA" id="ARBA00022676"/>
    </source>
</evidence>
<name>A0A497XP97_9AQUI</name>
<dbReference type="GO" id="GO:0005886">
    <property type="term" value="C:plasma membrane"/>
    <property type="evidence" value="ECO:0007669"/>
    <property type="project" value="UniProtKB-SubCell"/>
</dbReference>
<organism evidence="11 12">
    <name type="scientific">Hydrogenivirga caldilitoris</name>
    <dbReference type="NCBI Taxonomy" id="246264"/>
    <lineage>
        <taxon>Bacteria</taxon>
        <taxon>Pseudomonadati</taxon>
        <taxon>Aquificota</taxon>
        <taxon>Aquificia</taxon>
        <taxon>Aquificales</taxon>
        <taxon>Aquificaceae</taxon>
        <taxon>Hydrogenivirga</taxon>
    </lineage>
</organism>
<dbReference type="PANTHER" id="PTHR43867:SF2">
    <property type="entry name" value="CELLULOSE SYNTHASE CATALYTIC SUBUNIT A [UDP-FORMING]"/>
    <property type="match status" value="1"/>
</dbReference>
<dbReference type="GO" id="GO:0035438">
    <property type="term" value="F:cyclic-di-GMP binding"/>
    <property type="evidence" value="ECO:0007669"/>
    <property type="project" value="InterPro"/>
</dbReference>
<keyword evidence="7 9" id="KW-1133">Transmembrane helix</keyword>
<keyword evidence="6 9" id="KW-0812">Transmembrane</keyword>
<keyword evidence="8 9" id="KW-0472">Membrane</keyword>
<feature type="transmembrane region" description="Helical" evidence="9">
    <location>
        <begin position="35"/>
        <end position="61"/>
    </location>
</feature>
<dbReference type="CDD" id="cd06421">
    <property type="entry name" value="CESA_CelA_like"/>
    <property type="match status" value="1"/>
</dbReference>
<dbReference type="Pfam" id="PF07238">
    <property type="entry name" value="PilZ"/>
    <property type="match status" value="1"/>
</dbReference>
<keyword evidence="3" id="KW-0997">Cell inner membrane</keyword>
<dbReference type="AlphaFoldDB" id="A0A497XP97"/>
<evidence type="ECO:0000256" key="5">
    <source>
        <dbReference type="ARBA" id="ARBA00022679"/>
    </source>
</evidence>
<evidence type="ECO:0000313" key="12">
    <source>
        <dbReference type="Proteomes" id="UP000267841"/>
    </source>
</evidence>
<dbReference type="InterPro" id="IPR050321">
    <property type="entry name" value="Glycosyltr_2/OpgH_subfam"/>
</dbReference>
<dbReference type="GO" id="GO:0012505">
    <property type="term" value="C:endomembrane system"/>
    <property type="evidence" value="ECO:0007669"/>
    <property type="project" value="UniProtKB-SubCell"/>
</dbReference>
<dbReference type="RefSeq" id="WP_121009197.1">
    <property type="nucleotide sequence ID" value="NZ_RCCJ01000001.1"/>
</dbReference>
<feature type="transmembrane region" description="Helical" evidence="9">
    <location>
        <begin position="460"/>
        <end position="481"/>
    </location>
</feature>
<feature type="transmembrane region" description="Helical" evidence="9">
    <location>
        <begin position="12"/>
        <end position="29"/>
    </location>
</feature>
<evidence type="ECO:0000256" key="8">
    <source>
        <dbReference type="ARBA" id="ARBA00023136"/>
    </source>
</evidence>
<keyword evidence="12" id="KW-1185">Reference proteome</keyword>
<keyword evidence="5" id="KW-0808">Transferase</keyword>
<dbReference type="GO" id="GO:0016759">
    <property type="term" value="F:cellulose synthase activity"/>
    <property type="evidence" value="ECO:0007669"/>
    <property type="project" value="InterPro"/>
</dbReference>
<feature type="transmembrane region" description="Helical" evidence="9">
    <location>
        <begin position="336"/>
        <end position="357"/>
    </location>
</feature>
<keyword evidence="2" id="KW-1003">Cell membrane</keyword>
<evidence type="ECO:0000256" key="9">
    <source>
        <dbReference type="SAM" id="Phobius"/>
    </source>
</evidence>
<evidence type="ECO:0000256" key="1">
    <source>
        <dbReference type="ARBA" id="ARBA00004127"/>
    </source>
</evidence>
<dbReference type="InterPro" id="IPR003919">
    <property type="entry name" value="Cell_synth_A"/>
</dbReference>
<gene>
    <name evidence="11" type="ORF">BCF55_0355</name>
</gene>
<evidence type="ECO:0000256" key="7">
    <source>
        <dbReference type="ARBA" id="ARBA00022989"/>
    </source>
</evidence>
<dbReference type="InterPro" id="IPR009875">
    <property type="entry name" value="PilZ_domain"/>
</dbReference>
<evidence type="ECO:0000259" key="10">
    <source>
        <dbReference type="Pfam" id="PF07238"/>
    </source>
</evidence>
<proteinExistence type="predicted"/>
<evidence type="ECO:0000256" key="3">
    <source>
        <dbReference type="ARBA" id="ARBA00022519"/>
    </source>
</evidence>
<evidence type="ECO:0000256" key="6">
    <source>
        <dbReference type="ARBA" id="ARBA00022692"/>
    </source>
</evidence>
<sequence>MRMDIDSLRRALVVVSVGVSLYYLIWRLGTLNKDAMFFSLLVYGAEVYGFLAGLMFFFMVWKFPKREPKSPKAGLKVDVYIPTYNESPDILKKTIQGALAIEYPHKTYVLDDKNRPEIRRLCAELGCEYIARDKNTEGKAGNLNNALQSTEGDFIAIFDADHVPEPDFLHKTLGYFEDEKVAFVQTPQDFYNIDSYEHRVAKGKLWHEESLFYKVILRGKDRINSAFFCGSCAVIRREALKSIGGFATGTVTEDIHTAIRLHAKGWKSVYHPETLAYGVAPSTFSPYRTQRERWGKGAMQILFSKENPIFRRGLSLPQRISYLASMTTYFDGFQKAIYYTAPAVVLLTGIFPISVGLKEFLPVFLPHILLSLWAFDEMSRGHGKFLLLEQYNMARFFTFIKSVFSFLKRKTGFRVTSKENGREVPLREVLPQLGVLSAGAVGILYALVNFKVLPNKDLYVANMFWASLNTGIAGACLFWTLHKRHQRERFRFPANFPAIARIKNTHTAVTVEDLHERGTALLSQIGFERGENIEVQISFKDRKLNLKGEVLYSKKIEESGLFKLGVRFNNITPEEEKVINLFNFRFLLKKYMEKHDKPSNTPISLVVSYLKEKRPKRRTKRLEIHRPGLVFVNGDFVPYTTEDISEQGLRILTYKPIESRYISLKVVSEGEESLVNGEILWSKEINFYGIKAYRYGVVLVQRPSYDFGVQDMQVTT</sequence>
<feature type="transmembrane region" description="Helical" evidence="9">
    <location>
        <begin position="391"/>
        <end position="408"/>
    </location>
</feature>
<dbReference type="PANTHER" id="PTHR43867">
    <property type="entry name" value="CELLULOSE SYNTHASE CATALYTIC SUBUNIT A [UDP-FORMING]"/>
    <property type="match status" value="1"/>
</dbReference>
<reference evidence="11 12" key="1">
    <citation type="submission" date="2018-10" db="EMBL/GenBank/DDBJ databases">
        <title>Genomic Encyclopedia of Archaeal and Bacterial Type Strains, Phase II (KMG-II): from individual species to whole genera.</title>
        <authorList>
            <person name="Goeker M."/>
        </authorList>
    </citation>
    <scope>NUCLEOTIDE SEQUENCE [LARGE SCALE GENOMIC DNA]</scope>
    <source>
        <strain evidence="11 12">DSM 16510</strain>
    </source>
</reference>
<protein>
    <submittedName>
        <fullName evidence="11">Cellulose synthase (UDP-forming)</fullName>
    </submittedName>
</protein>
<evidence type="ECO:0000313" key="11">
    <source>
        <dbReference type="EMBL" id="RLJ70091.1"/>
    </source>
</evidence>
<keyword evidence="4" id="KW-0328">Glycosyltransferase</keyword>
<evidence type="ECO:0000256" key="2">
    <source>
        <dbReference type="ARBA" id="ARBA00022475"/>
    </source>
</evidence>
<dbReference type="Gene3D" id="2.40.10.220">
    <property type="entry name" value="predicted glycosyltransferase like domains"/>
    <property type="match status" value="1"/>
</dbReference>
<comment type="subcellular location">
    <subcellularLocation>
        <location evidence="1">Endomembrane system</location>
        <topology evidence="1">Multi-pass membrane protein</topology>
    </subcellularLocation>
</comment>
<comment type="caution">
    <text evidence="11">The sequence shown here is derived from an EMBL/GenBank/DDBJ whole genome shotgun (WGS) entry which is preliminary data.</text>
</comment>
<feature type="transmembrane region" description="Helical" evidence="9">
    <location>
        <begin position="429"/>
        <end position="448"/>
    </location>
</feature>
<dbReference type="PRINTS" id="PR01439">
    <property type="entry name" value="CELLSNTHASEA"/>
</dbReference>